<dbReference type="GO" id="GO:0016740">
    <property type="term" value="F:transferase activity"/>
    <property type="evidence" value="ECO:0007669"/>
    <property type="project" value="UniProtKB-KW"/>
</dbReference>
<keyword evidence="9 12" id="KW-1133">Transmembrane helix</keyword>
<feature type="domain" description="PTS EIIB type-1" evidence="14">
    <location>
        <begin position="2"/>
        <end position="84"/>
    </location>
</feature>
<dbReference type="Pfam" id="PF02378">
    <property type="entry name" value="PTS_EIIC"/>
    <property type="match status" value="1"/>
</dbReference>
<evidence type="ECO:0000256" key="8">
    <source>
        <dbReference type="ARBA" id="ARBA00022777"/>
    </source>
</evidence>
<evidence type="ECO:0000259" key="15">
    <source>
        <dbReference type="PROSITE" id="PS51103"/>
    </source>
</evidence>
<dbReference type="InterPro" id="IPR011055">
    <property type="entry name" value="Dup_hybrid_motif"/>
</dbReference>
<feature type="domain" description="PTS EIIA type-1" evidence="13">
    <location>
        <begin position="510"/>
        <end position="613"/>
    </location>
</feature>
<dbReference type="Pfam" id="PF00367">
    <property type="entry name" value="PTS_EIIB"/>
    <property type="match status" value="1"/>
</dbReference>
<feature type="transmembrane region" description="Helical" evidence="12">
    <location>
        <begin position="332"/>
        <end position="353"/>
    </location>
</feature>
<evidence type="ECO:0000256" key="11">
    <source>
        <dbReference type="PROSITE-ProRule" id="PRU00421"/>
    </source>
</evidence>
<dbReference type="RefSeq" id="WP_313793065.1">
    <property type="nucleotide sequence ID" value="NZ_CP102453.1"/>
</dbReference>
<protein>
    <submittedName>
        <fullName evidence="16">Beta-glucoside-specific PTS transporter subunit IIABC</fullName>
        <ecNumber evidence="16">2.7.1.-</ecNumber>
    </submittedName>
</protein>
<evidence type="ECO:0000256" key="10">
    <source>
        <dbReference type="ARBA" id="ARBA00023136"/>
    </source>
</evidence>
<dbReference type="InterPro" id="IPR001996">
    <property type="entry name" value="PTS_IIB_1"/>
</dbReference>
<reference evidence="16 17" key="1">
    <citation type="submission" date="2022-08" db="EMBL/GenBank/DDBJ databases">
        <title>Aerococcaceae sp. nov isolated from spoiled eye mask.</title>
        <authorList>
            <person name="Zhou G."/>
            <person name="Xie X.-B."/>
            <person name="Shi Q.-S."/>
            <person name="Wang Y.-S."/>
            <person name="Wen X."/>
            <person name="Peng H."/>
            <person name="Yang X.-J."/>
            <person name="Tao H.-B."/>
            <person name="Huang X.-M."/>
        </authorList>
    </citation>
    <scope>NUCLEOTIDE SEQUENCE [LARGE SCALE GENOMIC DNA]</scope>
    <source>
        <strain evidence="17">DM20194951</strain>
    </source>
</reference>
<evidence type="ECO:0000313" key="16">
    <source>
        <dbReference type="EMBL" id="UUX33564.1"/>
    </source>
</evidence>
<keyword evidence="7 12" id="KW-0812">Transmembrane</keyword>
<feature type="transmembrane region" description="Helical" evidence="12">
    <location>
        <begin position="299"/>
        <end position="320"/>
    </location>
</feature>
<dbReference type="PANTHER" id="PTHR30175">
    <property type="entry name" value="PHOSPHOTRANSFERASE SYSTEM TRANSPORT PROTEIN"/>
    <property type="match status" value="1"/>
</dbReference>
<feature type="transmembrane region" description="Helical" evidence="12">
    <location>
        <begin position="365"/>
        <end position="385"/>
    </location>
</feature>
<feature type="transmembrane region" description="Helical" evidence="12">
    <location>
        <begin position="397"/>
        <end position="417"/>
    </location>
</feature>
<dbReference type="PROSITE" id="PS01035">
    <property type="entry name" value="PTS_EIIB_TYPE_1_CYS"/>
    <property type="match status" value="1"/>
</dbReference>
<keyword evidence="4" id="KW-0762">Sugar transport</keyword>
<evidence type="ECO:0000256" key="12">
    <source>
        <dbReference type="SAM" id="Phobius"/>
    </source>
</evidence>
<feature type="transmembrane region" description="Helical" evidence="12">
    <location>
        <begin position="171"/>
        <end position="198"/>
    </location>
</feature>
<sequence>MENLGKKIIDLVGGEDNINSVQHCATRLRFRLKDSASADTEGLKKLKDVITVVESGGQYQVVIGTNVADVHSDITKELGNKTPSDDDNKSSSGNIFGQFLDLVTQIFNPVLGVLSASGIIRGILALLVAINVVNQESGTYIILNAAGNAMFYFLPIFLGSTAAKRFKLDPMIGMTIGAALVFPALVNMVSGDSIYTLFSGTVFESAIQTEFLKIPVNLRNYTSSVIPVIIAVYFASKLNNFFQAKLPSAIRKIFSRVLVIAITVPVTFILIGPITTWASNLIGLLVNTLFEMSGTLTSAVLAGTWQIIVMFGLHWGILPITINNIAVQGYDYIYPVSSIAAYATAGAILAIYVKTKNKDLKELSFSSIIPILFSAITEPAIYGVTIPLKKPFITANIAAAVGGLILGIFDTRAYFMASGSFFGAGAYLEPDGTFGRGFWGLIIAWIVVIVLGFILTYFFGFDDSILEKSELAVSKNDEREEVITVGDGSKKTNLVSPIKGQVVPLSNVDDQVFSQEIMGKGFAIIPSDNQLLAPFDGVVSFVSNSGHAVGLTSNDGVEVLIHIGIDISNLDDIFSPQVQKDMVVKKGDLLVTFDLGQMKANSKQNIIPVVITNSDNYLDGLLTKNNQEITAMEEVYTILN</sequence>
<evidence type="ECO:0000259" key="13">
    <source>
        <dbReference type="PROSITE" id="PS51093"/>
    </source>
</evidence>
<keyword evidence="5 16" id="KW-0808">Transferase</keyword>
<dbReference type="EC" id="2.7.1.-" evidence="16"/>
<evidence type="ECO:0000256" key="9">
    <source>
        <dbReference type="ARBA" id="ARBA00022989"/>
    </source>
</evidence>
<dbReference type="Gene3D" id="2.70.70.10">
    <property type="entry name" value="Glucose Permease (Domain IIA)"/>
    <property type="match status" value="1"/>
</dbReference>
<feature type="transmembrane region" description="Helical" evidence="12">
    <location>
        <begin position="257"/>
        <end position="279"/>
    </location>
</feature>
<feature type="domain" description="PTS EIIC type-1" evidence="15">
    <location>
        <begin position="101"/>
        <end position="477"/>
    </location>
</feature>
<evidence type="ECO:0000256" key="6">
    <source>
        <dbReference type="ARBA" id="ARBA00022683"/>
    </source>
</evidence>
<dbReference type="PROSITE" id="PS51093">
    <property type="entry name" value="PTS_EIIA_TYPE_1"/>
    <property type="match status" value="1"/>
</dbReference>
<feature type="transmembrane region" description="Helical" evidence="12">
    <location>
        <begin position="437"/>
        <end position="459"/>
    </location>
</feature>
<evidence type="ECO:0000256" key="2">
    <source>
        <dbReference type="ARBA" id="ARBA00022448"/>
    </source>
</evidence>
<dbReference type="PROSITE" id="PS51098">
    <property type="entry name" value="PTS_EIIB_TYPE_1"/>
    <property type="match status" value="1"/>
</dbReference>
<feature type="transmembrane region" description="Helical" evidence="12">
    <location>
        <begin position="139"/>
        <end position="159"/>
    </location>
</feature>
<organism evidence="16 17">
    <name type="scientific">Fundicoccus culcitae</name>
    <dbReference type="NCBI Taxonomy" id="2969821"/>
    <lineage>
        <taxon>Bacteria</taxon>
        <taxon>Bacillati</taxon>
        <taxon>Bacillota</taxon>
        <taxon>Bacilli</taxon>
        <taxon>Lactobacillales</taxon>
        <taxon>Aerococcaceae</taxon>
        <taxon>Fundicoccus</taxon>
    </lineage>
</organism>
<dbReference type="InterPro" id="IPR013013">
    <property type="entry name" value="PTS_EIIC_1"/>
</dbReference>
<keyword evidence="17" id="KW-1185">Reference proteome</keyword>
<feature type="transmembrane region" description="Helical" evidence="12">
    <location>
        <begin position="218"/>
        <end position="236"/>
    </location>
</feature>
<accession>A0ABY5P488</accession>
<proteinExistence type="predicted"/>
<dbReference type="InterPro" id="IPR018113">
    <property type="entry name" value="PTrfase_EIIB_Cys"/>
</dbReference>
<feature type="transmembrane region" description="Helical" evidence="12">
    <location>
        <begin position="110"/>
        <end position="133"/>
    </location>
</feature>
<evidence type="ECO:0000259" key="14">
    <source>
        <dbReference type="PROSITE" id="PS51098"/>
    </source>
</evidence>
<dbReference type="NCBIfam" id="TIGR00830">
    <property type="entry name" value="PTBA"/>
    <property type="match status" value="1"/>
</dbReference>
<dbReference type="CDD" id="cd00212">
    <property type="entry name" value="PTS_IIB_glc"/>
    <property type="match status" value="1"/>
</dbReference>
<evidence type="ECO:0000256" key="1">
    <source>
        <dbReference type="ARBA" id="ARBA00004651"/>
    </source>
</evidence>
<dbReference type="Proteomes" id="UP001315967">
    <property type="component" value="Chromosome"/>
</dbReference>
<dbReference type="InterPro" id="IPR050558">
    <property type="entry name" value="PTS_Sugar-Specific_Components"/>
</dbReference>
<dbReference type="PROSITE" id="PS51103">
    <property type="entry name" value="PTS_EIIC_TYPE_1"/>
    <property type="match status" value="1"/>
</dbReference>
<dbReference type="SUPFAM" id="SSF51261">
    <property type="entry name" value="Duplicated hybrid motif"/>
    <property type="match status" value="1"/>
</dbReference>
<evidence type="ECO:0000313" key="17">
    <source>
        <dbReference type="Proteomes" id="UP001315967"/>
    </source>
</evidence>
<keyword evidence="8" id="KW-0418">Kinase</keyword>
<dbReference type="InterPro" id="IPR036878">
    <property type="entry name" value="Glu_permease_IIB"/>
</dbReference>
<gene>
    <name evidence="16" type="ORF">NRE15_11745</name>
</gene>
<dbReference type="Gene3D" id="3.30.1360.60">
    <property type="entry name" value="Glucose permease domain IIB"/>
    <property type="match status" value="1"/>
</dbReference>
<dbReference type="InterPro" id="IPR001127">
    <property type="entry name" value="PTS_EIIA_1_perm"/>
</dbReference>
<dbReference type="PANTHER" id="PTHR30175:SF1">
    <property type="entry name" value="PTS SYSTEM ARBUTIN-, CELLOBIOSE-, AND SALICIN-SPECIFIC EIIBC COMPONENT-RELATED"/>
    <property type="match status" value="1"/>
</dbReference>
<keyword evidence="10 12" id="KW-0472">Membrane</keyword>
<keyword evidence="6" id="KW-0598">Phosphotransferase system</keyword>
<dbReference type="InterPro" id="IPR003352">
    <property type="entry name" value="PTS_EIIC"/>
</dbReference>
<dbReference type="InterPro" id="IPR011297">
    <property type="entry name" value="PTS_IIABC_b_glu"/>
</dbReference>
<dbReference type="SUPFAM" id="SSF55604">
    <property type="entry name" value="Glucose permease domain IIB"/>
    <property type="match status" value="1"/>
</dbReference>
<name>A0ABY5P488_9LACT</name>
<evidence type="ECO:0000256" key="5">
    <source>
        <dbReference type="ARBA" id="ARBA00022679"/>
    </source>
</evidence>
<dbReference type="EMBL" id="CP102453">
    <property type="protein sequence ID" value="UUX33564.1"/>
    <property type="molecule type" value="Genomic_DNA"/>
</dbReference>
<evidence type="ECO:0000256" key="4">
    <source>
        <dbReference type="ARBA" id="ARBA00022597"/>
    </source>
</evidence>
<keyword evidence="2" id="KW-0813">Transport</keyword>
<comment type="subcellular location">
    <subcellularLocation>
        <location evidence="1">Cell membrane</location>
        <topology evidence="1">Multi-pass membrane protein</topology>
    </subcellularLocation>
</comment>
<evidence type="ECO:0000256" key="7">
    <source>
        <dbReference type="ARBA" id="ARBA00022692"/>
    </source>
</evidence>
<dbReference type="Pfam" id="PF00358">
    <property type="entry name" value="PTS_EIIA_1"/>
    <property type="match status" value="1"/>
</dbReference>
<evidence type="ECO:0000256" key="3">
    <source>
        <dbReference type="ARBA" id="ARBA00022475"/>
    </source>
</evidence>
<keyword evidence="3" id="KW-1003">Cell membrane</keyword>
<feature type="active site" description="Phosphocysteine intermediate; for EIIB activity" evidence="11">
    <location>
        <position position="24"/>
    </location>
</feature>
<dbReference type="NCBIfam" id="TIGR01995">
    <property type="entry name" value="PTS-II-ABC-beta"/>
    <property type="match status" value="1"/>
</dbReference>